<dbReference type="Proteomes" id="UP000001191">
    <property type="component" value="Chromosome"/>
</dbReference>
<evidence type="ECO:0000313" key="8">
    <source>
        <dbReference type="Proteomes" id="UP000001191"/>
    </source>
</evidence>
<feature type="compositionally biased region" description="Polar residues" evidence="6">
    <location>
        <begin position="666"/>
        <end position="692"/>
    </location>
</feature>
<reference evidence="7 8" key="2">
    <citation type="journal article" date="2013" name="Plant Physiol.">
        <title>A Nostoc punctiforme Sugar Transporter Necessary to Establish a Cyanobacterium-Plant Symbiosis.</title>
        <authorList>
            <person name="Ekman M."/>
            <person name="Picossi S."/>
            <person name="Campbell E.L."/>
            <person name="Meeks J.C."/>
            <person name="Flores E."/>
        </authorList>
    </citation>
    <scope>NUCLEOTIDE SEQUENCE [LARGE SCALE GENOMIC DNA]</scope>
    <source>
        <strain evidence="8">ATCC 29133 / PCC 73102</strain>
    </source>
</reference>
<dbReference type="eggNOG" id="COG2931">
    <property type="taxonomic scope" value="Bacteria"/>
</dbReference>
<evidence type="ECO:0000256" key="6">
    <source>
        <dbReference type="SAM" id="MobiDB-lite"/>
    </source>
</evidence>
<keyword evidence="8" id="KW-1185">Reference proteome</keyword>
<evidence type="ECO:0000256" key="4">
    <source>
        <dbReference type="ARBA" id="ARBA00023026"/>
    </source>
</evidence>
<dbReference type="HOGENOM" id="CLU_016534_0_0_3"/>
<dbReference type="PROSITE" id="PS00330">
    <property type="entry name" value="HEMOLYSIN_CALCIUM"/>
    <property type="match status" value="3"/>
</dbReference>
<evidence type="ECO:0000256" key="3">
    <source>
        <dbReference type="ARBA" id="ARBA00022737"/>
    </source>
</evidence>
<evidence type="ECO:0000256" key="5">
    <source>
        <dbReference type="ARBA" id="ARBA00023136"/>
    </source>
</evidence>
<dbReference type="AlphaFoldDB" id="B2J026"/>
<dbReference type="InterPro" id="IPR018511">
    <property type="entry name" value="Hemolysin-typ_Ca-bd_CS"/>
</dbReference>
<dbReference type="SUPFAM" id="SSF51120">
    <property type="entry name" value="beta-Roll"/>
    <property type="match status" value="2"/>
</dbReference>
<dbReference type="PANTHER" id="PTHR35580">
    <property type="entry name" value="CELL SURFACE GLYCOPROTEIN (S-LAYER PROTEIN)-LIKE PROTEIN"/>
    <property type="match status" value="1"/>
</dbReference>
<dbReference type="InterPro" id="IPR003995">
    <property type="entry name" value="RTX_toxin_determinant-A"/>
</dbReference>
<name>B2J026_NOSP7</name>
<protein>
    <submittedName>
        <fullName evidence="7">Hemolysin-type calcium-binding region</fullName>
    </submittedName>
</protein>
<dbReference type="SUPFAM" id="SSF63829">
    <property type="entry name" value="Calcium-dependent phosphotriesterase"/>
    <property type="match status" value="1"/>
</dbReference>
<evidence type="ECO:0000313" key="7">
    <source>
        <dbReference type="EMBL" id="ACC81797.1"/>
    </source>
</evidence>
<keyword evidence="2" id="KW-0800">Toxin</keyword>
<dbReference type="GO" id="GO:0005509">
    <property type="term" value="F:calcium ion binding"/>
    <property type="evidence" value="ECO:0007669"/>
    <property type="project" value="InterPro"/>
</dbReference>
<organism evidence="7 8">
    <name type="scientific">Nostoc punctiforme (strain ATCC 29133 / PCC 73102)</name>
    <dbReference type="NCBI Taxonomy" id="63737"/>
    <lineage>
        <taxon>Bacteria</taxon>
        <taxon>Bacillati</taxon>
        <taxon>Cyanobacteriota</taxon>
        <taxon>Cyanophyceae</taxon>
        <taxon>Nostocales</taxon>
        <taxon>Nostocaceae</taxon>
        <taxon>Nostoc</taxon>
    </lineage>
</organism>
<dbReference type="Pfam" id="PF00353">
    <property type="entry name" value="HemolysinCabind"/>
    <property type="match status" value="2"/>
</dbReference>
<dbReference type="InterPro" id="IPR052918">
    <property type="entry name" value="Motility_Chemotaxis_Reg"/>
</dbReference>
<sequence length="861" mass="92180">MKTIKKSTKKTIDKSTKKPKYTLVDSLEGAVNEVPSKITQFVNSLGGITDVNATNPNDFLFVTLTPASDVVFGGFGEYQLLFGRRGNDVLYGLDQSLSNQKSSLNIDVMLGDSEPVALFAYSDILNTLGGNPPTIGKDRFVLGDWRKSYYTNNGYYDFAYIVDFNRNQDVIQLHGRAEDYDFIDVPFLGTAIFQKSKDSPLFWDGELVGVVFAASNLDPNASYFRYVGSTPPPVSGPTQVKHLGTVGFDLATAVATDISGNVYVVGVTSGAFIGNNAGSYDIWLTKYDSDGNQLWNQQFGSSKFDLAVAITTDKLGNFYLVGSTQGDLAGKPTEAEQQDAWLAKYDSNGNQLWIRQLGDSIVTGGSDVTVDDNGNIYVAGLTVTPDQRPVAIIDAQDDFWVTKYDSNGTQQWFTKVGTDPSYPAIWDEAYGVALAKDGSVYSTGWTYGGLARDNPQLGLYDSWITKYNNDGQVQWIRQFGSANDDFSWSVVTDSQGNVYAYGWTGGDFGGKSFGQDDVWLIKFSSDGTQDWVRQFGTSGDDAVFLDGLKIDSKDQLYVAGYTDGSFGGSNAGSYDAFVASFDTNGNQLWIQQFGSAELDKATNLTVDNFDNVYVTGFTEGSLGGSNAGSVDSWVAKLNSATGTLETFNPSSTPILNKIAGTNSKDSLIGTEPTSSNLKSLNAKTSATSNPANGNDEIHGQGGNDTIDGKGGNDVLYGDVGNDTLIGGAGNDKLVGGAGNDILTGGSGKDNFIFDTGKFFANRDLGVDGITDFELGDKIVLSKSTFTTLKSSLGDGFNNLKDFAVVTNGTAAKSSQAFIVYDSVHGDLYYNQNGSSSGFGSGALFATLVNHPSLSASDFRIV</sequence>
<dbReference type="Pfam" id="PF06739">
    <property type="entry name" value="SBBP"/>
    <property type="match status" value="3"/>
</dbReference>
<keyword evidence="5" id="KW-0472">Membrane</keyword>
<comment type="subcellular location">
    <subcellularLocation>
        <location evidence="1">Membrane</location>
    </subcellularLocation>
</comment>
<dbReference type="PANTHER" id="PTHR35580:SF1">
    <property type="entry name" value="PHYTASE-LIKE DOMAIN-CONTAINING PROTEIN"/>
    <property type="match status" value="1"/>
</dbReference>
<reference evidence="8" key="1">
    <citation type="submission" date="2008-04" db="EMBL/GenBank/DDBJ databases">
        <title>Complete sequence of chromosome of Nostoc punctiforme ATCC 29133.</title>
        <authorList>
            <consortium name="US DOE Joint Genome Institute"/>
            <person name="Copeland A."/>
            <person name="Lucas S."/>
            <person name="Lapidus A."/>
            <person name="Glavina del Rio T."/>
            <person name="Dalin E."/>
            <person name="Tice H."/>
            <person name="Pitluck S."/>
            <person name="Chain P."/>
            <person name="Malfatti S."/>
            <person name="Shin M."/>
            <person name="Vergez L."/>
            <person name="Schmutz J."/>
            <person name="Larimer F."/>
            <person name="Land M."/>
            <person name="Hauser L."/>
            <person name="Kyrpides N."/>
            <person name="Kim E."/>
            <person name="Meeks J.C."/>
            <person name="Elhai J."/>
            <person name="Campbell E.L."/>
            <person name="Thiel T."/>
            <person name="Longmire J."/>
            <person name="Potts M."/>
            <person name="Atlas R."/>
        </authorList>
    </citation>
    <scope>NUCLEOTIDE SEQUENCE [LARGE SCALE GENOMIC DNA]</scope>
    <source>
        <strain evidence="8">ATCC 29133 / PCC 73102</strain>
    </source>
</reference>
<evidence type="ECO:0000256" key="1">
    <source>
        <dbReference type="ARBA" id="ARBA00004370"/>
    </source>
</evidence>
<dbReference type="RefSeq" id="WP_012409773.1">
    <property type="nucleotide sequence ID" value="NC_010628.1"/>
</dbReference>
<dbReference type="GO" id="GO:0005576">
    <property type="term" value="C:extracellular region"/>
    <property type="evidence" value="ECO:0007669"/>
    <property type="project" value="InterPro"/>
</dbReference>
<dbReference type="EMBL" id="CP001037">
    <property type="protein sequence ID" value="ACC81797.1"/>
    <property type="molecule type" value="Genomic_DNA"/>
</dbReference>
<dbReference type="GO" id="GO:0090729">
    <property type="term" value="F:toxin activity"/>
    <property type="evidence" value="ECO:0007669"/>
    <property type="project" value="UniProtKB-KW"/>
</dbReference>
<dbReference type="PRINTS" id="PR00313">
    <property type="entry name" value="CABNDNGRPT"/>
</dbReference>
<proteinExistence type="predicted"/>
<evidence type="ECO:0000256" key="2">
    <source>
        <dbReference type="ARBA" id="ARBA00022656"/>
    </source>
</evidence>
<dbReference type="InterPro" id="IPR011049">
    <property type="entry name" value="Serralysin-like_metalloprot_C"/>
</dbReference>
<dbReference type="PhylomeDB" id="B2J026"/>
<dbReference type="InterPro" id="IPR011042">
    <property type="entry name" value="6-blade_b-propeller_TolB-like"/>
</dbReference>
<dbReference type="OrthoDB" id="9796428at2"/>
<dbReference type="InterPro" id="IPR010620">
    <property type="entry name" value="SBBP_repeat"/>
</dbReference>
<dbReference type="InterPro" id="IPR001343">
    <property type="entry name" value="Hemolysn_Ca-bd"/>
</dbReference>
<dbReference type="Gene3D" id="2.120.10.30">
    <property type="entry name" value="TolB, C-terminal domain"/>
    <property type="match status" value="1"/>
</dbReference>
<dbReference type="GO" id="GO:0016020">
    <property type="term" value="C:membrane"/>
    <property type="evidence" value="ECO:0007669"/>
    <property type="project" value="UniProtKB-SubCell"/>
</dbReference>
<dbReference type="STRING" id="63737.Npun_F3370"/>
<feature type="region of interest" description="Disordered" evidence="6">
    <location>
        <begin position="666"/>
        <end position="709"/>
    </location>
</feature>
<keyword evidence="3" id="KW-0677">Repeat</keyword>
<gene>
    <name evidence="7" type="ordered locus">Npun_F3370</name>
</gene>
<dbReference type="EnsemblBacteria" id="ACC81797">
    <property type="protein sequence ID" value="ACC81797"/>
    <property type="gene ID" value="Npun_F3370"/>
</dbReference>
<dbReference type="Gene3D" id="2.150.10.10">
    <property type="entry name" value="Serralysin-like metalloprotease, C-terminal"/>
    <property type="match status" value="2"/>
</dbReference>
<dbReference type="PRINTS" id="PR01488">
    <property type="entry name" value="RTXTOXINA"/>
</dbReference>
<dbReference type="KEGG" id="npu:Npun_F3370"/>
<accession>B2J026</accession>
<keyword evidence="4" id="KW-0843">Virulence</keyword>
<dbReference type="eggNOG" id="COG1520">
    <property type="taxonomic scope" value="Bacteria"/>
</dbReference>